<proteinExistence type="predicted"/>
<accession>A0AC61PHR7</accession>
<evidence type="ECO:0000313" key="1">
    <source>
        <dbReference type="EMBL" id="SMC36618.1"/>
    </source>
</evidence>
<dbReference type="Proteomes" id="UP000192328">
    <property type="component" value="Unassembled WGS sequence"/>
</dbReference>
<sequence length="822" mass="87390">MKKLVALLLSFCLLFSMLAVASADAETRTGAAQGFGSEVKVTVTVEDGKITALDVDDSGETYTLGGFDRAETVEKLIEAIVAAGTVDGVDTVAGATATQKAVLEAVGKALAEGTEAPADLAFTAGTYEATAYGYNGNVTANVTFSESKLESIEITASVETAHVGDVAYDIMIPEMLAANGSGVDGVSGATFTSRALRAIVNDAAEQAACTNLDAFKSNKIEHTAGEAIDVTADVVVVGAGGAGIAAAAQATQNGNTVLVIEKNAEVGGNTLVSGGQFQSVMPYVVWDPADPDAETGVYAHNGQTYNKYKSVNGCINELKNILNWSEEPFDEEFYKTHEFVAGDAVELAKHGVHAEYLPVLQELKKEIQAYLDWAQPKLDAGIDESQLALFSTLNLHIFQTYYGGLRQSADKSQWIYGNIDLVKQFINDGQGLKEWLEDQGAHFLEDQQNTLIGALWYRENEYEPKDGNWGTYFVGPVKTIGEDNIMLRTTATDLIIEDGKVTGVKAVKFDGTEVTAHATKGVVLATGGYAANINLVLENNVYWDTAYLTTSTKTTNRSSQIGDGIVMAEKVGAATTGMGFTQLMPISWVDNGNLAFGGGNYACWINPTTGKRFVDEGSERDVLSLAEFRNGIVKNNTPGVFVEFYNAEQKIPGPPTAQLQPTDFAGRYYHIKGTVEELTKLFSDPEFEGVTADPAAVLETIKAYDQAVMGQGEFPDVGKGIASRTIGNCAKDENGKYDPSTYDLEGADLIVRLMAPSTHHTMGGIVVDTQRHVLDAEGNIIPGLYAAGEVTGGIHGGNRLGGNAIVEIFVSGRTAANTIAAE</sequence>
<reference evidence="1" key="1">
    <citation type="submission" date="2017-04" db="EMBL/GenBank/DDBJ databases">
        <authorList>
            <person name="Varghese N."/>
            <person name="Submissions S."/>
        </authorList>
    </citation>
    <scope>NUCLEOTIDE SEQUENCE</scope>
    <source>
        <strain evidence="1">WTE2008</strain>
    </source>
</reference>
<comment type="caution">
    <text evidence="1">The sequence shown here is derived from an EMBL/GenBank/DDBJ whole genome shotgun (WGS) entry which is preliminary data.</text>
</comment>
<protein>
    <submittedName>
        <fullName evidence="1">Fumarate reductase flavoprotein subunit</fullName>
    </submittedName>
</protein>
<name>A0AC61PHR7_9FIRM</name>
<evidence type="ECO:0000313" key="2">
    <source>
        <dbReference type="Proteomes" id="UP000192328"/>
    </source>
</evidence>
<organism evidence="1 2">
    <name type="scientific">Aristaeella lactis</name>
    <dbReference type="NCBI Taxonomy" id="3046383"/>
    <lineage>
        <taxon>Bacteria</taxon>
        <taxon>Bacillati</taxon>
        <taxon>Bacillota</taxon>
        <taxon>Clostridia</taxon>
        <taxon>Eubacteriales</taxon>
        <taxon>Aristaeellaceae</taxon>
        <taxon>Aristaeella</taxon>
    </lineage>
</organism>
<keyword evidence="2" id="KW-1185">Reference proteome</keyword>
<dbReference type="EMBL" id="FWXZ01000001">
    <property type="protein sequence ID" value="SMC36618.1"/>
    <property type="molecule type" value="Genomic_DNA"/>
</dbReference>
<gene>
    <name evidence="1" type="ORF">SAMN06297397_0316</name>
</gene>